<feature type="region of interest" description="Disordered" evidence="6">
    <location>
        <begin position="211"/>
        <end position="232"/>
    </location>
</feature>
<evidence type="ECO:0000256" key="4">
    <source>
        <dbReference type="ARBA" id="ARBA00022833"/>
    </source>
</evidence>
<dbReference type="OMA" id="QHMRERH"/>
<dbReference type="PANTHER" id="PTHR24403:SF36">
    <property type="entry name" value="ZINC FINGER PROTEIN 335"/>
    <property type="match status" value="1"/>
</dbReference>
<dbReference type="PROSITE" id="PS50157">
    <property type="entry name" value="ZINC_FINGER_C2H2_2"/>
    <property type="match status" value="11"/>
</dbReference>
<evidence type="ECO:0000256" key="1">
    <source>
        <dbReference type="ARBA" id="ARBA00022723"/>
    </source>
</evidence>
<dbReference type="PROSITE" id="PS00028">
    <property type="entry name" value="ZINC_FINGER_C2H2_1"/>
    <property type="match status" value="7"/>
</dbReference>
<proteinExistence type="predicted"/>
<dbReference type="GO" id="GO:0007420">
    <property type="term" value="P:brain development"/>
    <property type="evidence" value="ECO:0007669"/>
    <property type="project" value="TreeGrafter"/>
</dbReference>
<dbReference type="FunFam" id="3.30.160.60:FF:000444">
    <property type="entry name" value="Zinc finger protein 335"/>
    <property type="match status" value="1"/>
</dbReference>
<dbReference type="FunFam" id="3.30.160.60:FF:002167">
    <property type="entry name" value="Si:ch211-269m15.3"/>
    <property type="match status" value="1"/>
</dbReference>
<reference evidence="8" key="3">
    <citation type="submission" date="2025-09" db="UniProtKB">
        <authorList>
            <consortium name="Ensembl"/>
        </authorList>
    </citation>
    <scope>IDENTIFICATION</scope>
</reference>
<feature type="domain" description="C2H2-type" evidence="7">
    <location>
        <begin position="1078"/>
        <end position="1106"/>
    </location>
</feature>
<keyword evidence="4" id="KW-0862">Zinc</keyword>
<evidence type="ECO:0000313" key="8">
    <source>
        <dbReference type="Ensembl" id="ENSTNIP00000018180.1"/>
    </source>
</evidence>
<sequence>SEENEVESSSDVGPSGMEEPSESGMGMESSEAMSADSSDAAASHLQAPESDCQVGQSSERLVVFIPETSSSTDIRVSSLHLPDSSSVAQSTSVSMLVSESAQVLVHSSAVSEGAMMVSDSTASTSSDLGSAIDKIIESTIGPDIMNGCIAVTSAEDGDAETTQYLVLQGPDDGAPMVAQMSSSALSDRIAIEALGEGPTSTCVDQRDLQRNLEPDQPDEQPGHSGYPEDSSSKLEEMMEVVIVQQFKCKMCPYKSASKDTLINHMRDKHFKPAEKISLLQSVASRGHHKETQAWTTKAAKLKAAEPQHAEEDEDDLVDAGAIDDHEDDSDYNPADADCNGRLLPVLKKPAPPISSSSQGRPRRKVGRPRKYSLLDLNAEAEGVAKKSKLDEDTSPPEEASSSGCNNGTATATSEETAEAAISQSDSENKDPSSNAQPEEFYKSKRGRPSKHFLRNKYKKYFSRCFKSIRPLLRPHNCWICGSRFLTQEDLRFHVDSHEGNDPELFKCLQCNYRCKRWSSLKEHMFNHKGSKPFKCEECDYSSVYRKDVLRHSAVHNKDKKRKTEMAPKVSEFLCPVCDKVYPMQKRLTQHMKTHSSEKPHMCDKCGKSFKKRYTFKMHLLTHIQSLGDSRCTRFKCEFCEYTCENKKLLLNHQLSHTNDRPFKCDFCKYSTSKEEFLVSHLAIKHTGEKPFSCTMCHFMTKHRKNLRLHVQCRHPEAFEEWSVSHPEEPARRRRRPFFTLQQIEELKQQYDNSPGMPRTIVTVDSATLQAMEGVENASVSQDTLGNTTIIYEQGFSAETDLSAQNALHLLLNMSNARELVGNALQVAVVNSEGKALEKGTWSTVTTRPGQTQKVVTFHVSENGETVLQEAYESTASDAGEVTQIAIEAYEGGEEFTVVEQNTEDNQSPENSNAERCSSPTVEVSESENLKSEKIYLTSTLSDGVLQQVEVTVEAISKFFFKILFLTVPVFHQLSSETPASPSTLSSPSLNTKRFSCRICMESFHGRSDMENHKRAHLDANTFKCPDCDFTSASWPEVKAHMELHSYLRPHKCPTCSFASKNKKDLRRHMMTHTNEKPFLCKLCGQRFNRNGHLKFHMERLHNQENLTRKNHTSASQQTIIVNSDEEALATLQSLQAHQTAITPERLQALGQEHIIVAQEPTDQEESAYIQQITTIDGQTVQHLMTGDNQVQYIISQEGMSHLTPHEYVVVSDGSHIQMPDGQIIQYEHDGAFVQEQIRYLPVRSEQQIVSAEDLKAGEPSSVTVSVADAALMQTQTLYTEATPEQLEQLQQQGIQYDVITFTDE</sequence>
<feature type="compositionally biased region" description="Low complexity" evidence="6">
    <location>
        <begin position="9"/>
        <end position="43"/>
    </location>
</feature>
<feature type="compositionally biased region" description="Basic residues" evidence="6">
    <location>
        <begin position="360"/>
        <end position="370"/>
    </location>
</feature>
<dbReference type="Pfam" id="PF00096">
    <property type="entry name" value="zf-C2H2"/>
    <property type="match status" value="2"/>
</dbReference>
<dbReference type="FunFam" id="3.30.160.60:FF:003059">
    <property type="entry name" value="Zinc finger protein 335"/>
    <property type="match status" value="1"/>
</dbReference>
<evidence type="ECO:0000256" key="5">
    <source>
        <dbReference type="PROSITE-ProRule" id="PRU00042"/>
    </source>
</evidence>
<keyword evidence="3 5" id="KW-0863">Zinc-finger</keyword>
<dbReference type="HOGENOM" id="CLU_006340_0_0_1"/>
<dbReference type="FunFam" id="3.30.160.60:FF:000100">
    <property type="entry name" value="Zinc finger 45-like"/>
    <property type="match status" value="1"/>
</dbReference>
<protein>
    <submittedName>
        <fullName evidence="8">Zinc finger protein 335</fullName>
    </submittedName>
</protein>
<feature type="domain" description="C2H2-type" evidence="7">
    <location>
        <begin position="475"/>
        <end position="502"/>
    </location>
</feature>
<evidence type="ECO:0000256" key="6">
    <source>
        <dbReference type="SAM" id="MobiDB-lite"/>
    </source>
</evidence>
<dbReference type="Pfam" id="PF13912">
    <property type="entry name" value="zf-C2H2_6"/>
    <property type="match status" value="1"/>
</dbReference>
<dbReference type="SMART" id="SM00355">
    <property type="entry name" value="ZnF_C2H2"/>
    <property type="match status" value="13"/>
</dbReference>
<feature type="domain" description="C2H2-type" evidence="7">
    <location>
        <begin position="1050"/>
        <end position="1077"/>
    </location>
</feature>
<feature type="compositionally biased region" description="Polar residues" evidence="6">
    <location>
        <begin position="421"/>
        <end position="436"/>
    </location>
</feature>
<dbReference type="GO" id="GO:0000978">
    <property type="term" value="F:RNA polymerase II cis-regulatory region sequence-specific DNA binding"/>
    <property type="evidence" value="ECO:0007669"/>
    <property type="project" value="TreeGrafter"/>
</dbReference>
<dbReference type="InterPro" id="IPR036236">
    <property type="entry name" value="Znf_C2H2_sf"/>
</dbReference>
<evidence type="ECO:0000256" key="2">
    <source>
        <dbReference type="ARBA" id="ARBA00022737"/>
    </source>
</evidence>
<evidence type="ECO:0000259" key="7">
    <source>
        <dbReference type="PROSITE" id="PS50157"/>
    </source>
</evidence>
<dbReference type="GO" id="GO:0008270">
    <property type="term" value="F:zinc ion binding"/>
    <property type="evidence" value="ECO:0007669"/>
    <property type="project" value="UniProtKB-KW"/>
</dbReference>
<dbReference type="GO" id="GO:0045944">
    <property type="term" value="P:positive regulation of transcription by RNA polymerase II"/>
    <property type="evidence" value="ECO:0007669"/>
    <property type="project" value="TreeGrafter"/>
</dbReference>
<feature type="region of interest" description="Disordered" evidence="6">
    <location>
        <begin position="900"/>
        <end position="923"/>
    </location>
</feature>
<feature type="domain" description="C2H2-type" evidence="7">
    <location>
        <begin position="572"/>
        <end position="599"/>
    </location>
</feature>
<evidence type="ECO:0000313" key="9">
    <source>
        <dbReference type="Proteomes" id="UP000007303"/>
    </source>
</evidence>
<dbReference type="SUPFAM" id="SSF57667">
    <property type="entry name" value="beta-beta-alpha zinc fingers"/>
    <property type="match status" value="7"/>
</dbReference>
<feature type="domain" description="C2H2-type" evidence="7">
    <location>
        <begin position="634"/>
        <end position="661"/>
    </location>
</feature>
<feature type="compositionally biased region" description="Basic and acidic residues" evidence="6">
    <location>
        <begin position="382"/>
        <end position="391"/>
    </location>
</feature>
<dbReference type="Proteomes" id="UP000007303">
    <property type="component" value="Unassembled WGS sequence"/>
</dbReference>
<dbReference type="GO" id="GO:0005634">
    <property type="term" value="C:nucleus"/>
    <property type="evidence" value="ECO:0007669"/>
    <property type="project" value="TreeGrafter"/>
</dbReference>
<feature type="domain" description="C2H2-type" evidence="7">
    <location>
        <begin position="505"/>
        <end position="532"/>
    </location>
</feature>
<organism evidence="8 9">
    <name type="scientific">Tetraodon nigroviridis</name>
    <name type="common">Spotted green pufferfish</name>
    <name type="synonym">Chelonodon nigroviridis</name>
    <dbReference type="NCBI Taxonomy" id="99883"/>
    <lineage>
        <taxon>Eukaryota</taxon>
        <taxon>Metazoa</taxon>
        <taxon>Chordata</taxon>
        <taxon>Craniata</taxon>
        <taxon>Vertebrata</taxon>
        <taxon>Euteleostomi</taxon>
        <taxon>Actinopterygii</taxon>
        <taxon>Neopterygii</taxon>
        <taxon>Teleostei</taxon>
        <taxon>Neoteleostei</taxon>
        <taxon>Acanthomorphata</taxon>
        <taxon>Eupercaria</taxon>
        <taxon>Tetraodontiformes</taxon>
        <taxon>Tetradontoidea</taxon>
        <taxon>Tetraodontidae</taxon>
        <taxon>Tetraodon</taxon>
    </lineage>
</organism>
<dbReference type="STRING" id="99883.ENSTNIP00000018180"/>
<feature type="domain" description="C2H2-type" evidence="7">
    <location>
        <begin position="533"/>
        <end position="560"/>
    </location>
</feature>
<feature type="region of interest" description="Disordered" evidence="6">
    <location>
        <begin position="287"/>
        <end position="446"/>
    </location>
</feature>
<feature type="domain" description="C2H2-type" evidence="7">
    <location>
        <begin position="1022"/>
        <end position="1049"/>
    </location>
</feature>
<feature type="region of interest" description="Disordered" evidence="6">
    <location>
        <begin position="1"/>
        <end position="54"/>
    </location>
</feature>
<dbReference type="PANTHER" id="PTHR24403">
    <property type="entry name" value="ZINC FINGER PROTEIN"/>
    <property type="match status" value="1"/>
</dbReference>
<feature type="domain" description="C2H2-type" evidence="7">
    <location>
        <begin position="662"/>
        <end position="690"/>
    </location>
</feature>
<reference evidence="9" key="1">
    <citation type="journal article" date="2004" name="Nature">
        <title>Genome duplication in the teleost fish Tetraodon nigroviridis reveals the early vertebrate proto-karyotype.</title>
        <authorList>
            <person name="Jaillon O."/>
            <person name="Aury J.-M."/>
            <person name="Brunet F."/>
            <person name="Petit J.-L."/>
            <person name="Stange-Thomann N."/>
            <person name="Mauceli E."/>
            <person name="Bouneau L."/>
            <person name="Fischer C."/>
            <person name="Ozouf-Costaz C."/>
            <person name="Bernot A."/>
            <person name="Nicaud S."/>
            <person name="Jaffe D."/>
            <person name="Fisher S."/>
            <person name="Lutfalla G."/>
            <person name="Dossat C."/>
            <person name="Segurens B."/>
            <person name="Dasilva C."/>
            <person name="Salanoubat M."/>
            <person name="Levy M."/>
            <person name="Boudet N."/>
            <person name="Castellano S."/>
            <person name="Anthouard V."/>
            <person name="Jubin C."/>
            <person name="Castelli V."/>
            <person name="Katinka M."/>
            <person name="Vacherie B."/>
            <person name="Biemont C."/>
            <person name="Skalli Z."/>
            <person name="Cattolico L."/>
            <person name="Poulain J."/>
            <person name="De Berardinis V."/>
            <person name="Cruaud C."/>
            <person name="Duprat S."/>
            <person name="Brottier P."/>
            <person name="Coutanceau J.-P."/>
            <person name="Gouzy J."/>
            <person name="Parra G."/>
            <person name="Lardier G."/>
            <person name="Chapple C."/>
            <person name="McKernan K.J."/>
            <person name="McEwan P."/>
            <person name="Bosak S."/>
            <person name="Kellis M."/>
            <person name="Volff J.-N."/>
            <person name="Guigo R."/>
            <person name="Zody M.C."/>
            <person name="Mesirov J."/>
            <person name="Lindblad-Toh K."/>
            <person name="Birren B."/>
            <person name="Nusbaum C."/>
            <person name="Kahn D."/>
            <person name="Robinson-Rechavi M."/>
            <person name="Laudet V."/>
            <person name="Schachter V."/>
            <person name="Quetier F."/>
            <person name="Saurin W."/>
            <person name="Scarpelli C."/>
            <person name="Wincker P."/>
            <person name="Lander E.S."/>
            <person name="Weissenbach J."/>
            <person name="Roest Crollius H."/>
        </authorList>
    </citation>
    <scope>NUCLEOTIDE SEQUENCE [LARGE SCALE GENOMIC DNA]</scope>
</reference>
<keyword evidence="9" id="KW-1185">Reference proteome</keyword>
<dbReference type="Gene3D" id="3.30.160.60">
    <property type="entry name" value="Classic Zinc Finger"/>
    <property type="match status" value="9"/>
</dbReference>
<reference evidence="8" key="2">
    <citation type="submission" date="2025-08" db="UniProtKB">
        <authorList>
            <consortium name="Ensembl"/>
        </authorList>
    </citation>
    <scope>IDENTIFICATION</scope>
</reference>
<dbReference type="GeneTree" id="ENSGT00940000158508"/>
<feature type="compositionally biased region" description="Low complexity" evidence="6">
    <location>
        <begin position="408"/>
        <end position="420"/>
    </location>
</feature>
<dbReference type="GO" id="GO:0050769">
    <property type="term" value="P:positive regulation of neurogenesis"/>
    <property type="evidence" value="ECO:0007669"/>
    <property type="project" value="TreeGrafter"/>
</dbReference>
<evidence type="ECO:0000256" key="3">
    <source>
        <dbReference type="ARBA" id="ARBA00022771"/>
    </source>
</evidence>
<feature type="domain" description="C2H2-type" evidence="7">
    <location>
        <begin position="994"/>
        <end position="1021"/>
    </location>
</feature>
<name>H3DCD7_TETNG</name>
<keyword evidence="2" id="KW-0677">Repeat</keyword>
<dbReference type="InterPro" id="IPR050688">
    <property type="entry name" value="Zinc_finger/UBP_domain"/>
</dbReference>
<accession>H3DCD7</accession>
<dbReference type="InParanoid" id="H3DCD7"/>
<feature type="domain" description="C2H2-type" evidence="7">
    <location>
        <begin position="600"/>
        <end position="622"/>
    </location>
</feature>
<keyword evidence="1" id="KW-0479">Metal-binding</keyword>
<dbReference type="Ensembl" id="ENSTNIT00000018404.1">
    <property type="protein sequence ID" value="ENSTNIP00000018180.1"/>
    <property type="gene ID" value="ENSTNIG00000015125.1"/>
</dbReference>
<dbReference type="InterPro" id="IPR013087">
    <property type="entry name" value="Znf_C2H2_type"/>
</dbReference>